<dbReference type="OrthoDB" id="2155101at2759"/>
<name>A0A438MSX1_EXOME</name>
<evidence type="ECO:0000256" key="1">
    <source>
        <dbReference type="SAM" id="Phobius"/>
    </source>
</evidence>
<evidence type="ECO:0000313" key="3">
    <source>
        <dbReference type="Proteomes" id="UP000288859"/>
    </source>
</evidence>
<reference evidence="2 3" key="1">
    <citation type="submission" date="2017-03" db="EMBL/GenBank/DDBJ databases">
        <title>Genomes of endolithic fungi from Antarctica.</title>
        <authorList>
            <person name="Coleine C."/>
            <person name="Masonjones S."/>
            <person name="Stajich J.E."/>
        </authorList>
    </citation>
    <scope>NUCLEOTIDE SEQUENCE [LARGE SCALE GENOMIC DNA]</scope>
    <source>
        <strain evidence="2 3">CCFEE 6314</strain>
    </source>
</reference>
<feature type="transmembrane region" description="Helical" evidence="1">
    <location>
        <begin position="14"/>
        <end position="32"/>
    </location>
</feature>
<protein>
    <submittedName>
        <fullName evidence="2">Uncharacterized protein</fullName>
    </submittedName>
</protein>
<comment type="caution">
    <text evidence="2">The sequence shown here is derived from an EMBL/GenBank/DDBJ whole genome shotgun (WGS) entry which is preliminary data.</text>
</comment>
<keyword evidence="1" id="KW-0812">Transmembrane</keyword>
<evidence type="ECO:0000313" key="2">
    <source>
        <dbReference type="EMBL" id="RVX66784.1"/>
    </source>
</evidence>
<dbReference type="EMBL" id="NAJM01000056">
    <property type="protein sequence ID" value="RVX66784.1"/>
    <property type="molecule type" value="Genomic_DNA"/>
</dbReference>
<organism evidence="2 3">
    <name type="scientific">Exophiala mesophila</name>
    <name type="common">Black yeast-like fungus</name>
    <dbReference type="NCBI Taxonomy" id="212818"/>
    <lineage>
        <taxon>Eukaryota</taxon>
        <taxon>Fungi</taxon>
        <taxon>Dikarya</taxon>
        <taxon>Ascomycota</taxon>
        <taxon>Pezizomycotina</taxon>
        <taxon>Eurotiomycetes</taxon>
        <taxon>Chaetothyriomycetidae</taxon>
        <taxon>Chaetothyriales</taxon>
        <taxon>Herpotrichiellaceae</taxon>
        <taxon>Exophiala</taxon>
    </lineage>
</organism>
<dbReference type="Pfam" id="PF11654">
    <property type="entry name" value="NCE101"/>
    <property type="match status" value="1"/>
</dbReference>
<dbReference type="Proteomes" id="UP000288859">
    <property type="component" value="Unassembled WGS sequence"/>
</dbReference>
<keyword evidence="1" id="KW-0472">Membrane</keyword>
<accession>A0A438MSX1</accession>
<dbReference type="InterPro" id="IPR024242">
    <property type="entry name" value="NCE101"/>
</dbReference>
<sequence>MAGIVSQPWLISKFIDPIFAVGVGLSAAALRIRREEREKYPEQDSSLAGLWQKGVTMGTNYMTRWRESK</sequence>
<proteinExistence type="predicted"/>
<dbReference type="AlphaFoldDB" id="A0A438MSX1"/>
<keyword evidence="1" id="KW-1133">Transmembrane helix</keyword>
<dbReference type="GO" id="GO:0009306">
    <property type="term" value="P:protein secretion"/>
    <property type="evidence" value="ECO:0007669"/>
    <property type="project" value="InterPro"/>
</dbReference>
<gene>
    <name evidence="2" type="ORF">B0A52_08977</name>
</gene>